<dbReference type="GeneID" id="86062173"/>
<keyword evidence="2" id="KW-0732">Signal</keyword>
<dbReference type="InterPro" id="IPR026906">
    <property type="entry name" value="LRR_5"/>
</dbReference>
<keyword evidence="5" id="KW-1185">Reference proteome</keyword>
<dbReference type="Pfam" id="PF12733">
    <property type="entry name" value="Cadherin-like"/>
    <property type="match status" value="1"/>
</dbReference>
<dbReference type="RefSeq" id="WP_110323508.1">
    <property type="nucleotide sequence ID" value="NZ_QJKD01000007.1"/>
</dbReference>
<dbReference type="SUPFAM" id="SSF52058">
    <property type="entry name" value="L domain-like"/>
    <property type="match status" value="1"/>
</dbReference>
<dbReference type="InterPro" id="IPR036779">
    <property type="entry name" value="LysM_dom_sf"/>
</dbReference>
<dbReference type="InterPro" id="IPR008964">
    <property type="entry name" value="Invasin/intimin_cell_adhesion"/>
</dbReference>
<dbReference type="Gene3D" id="3.40.50.12480">
    <property type="match status" value="1"/>
</dbReference>
<evidence type="ECO:0000313" key="5">
    <source>
        <dbReference type="Proteomes" id="UP000248057"/>
    </source>
</evidence>
<organism evidence="4 5">
    <name type="scientific">Hungatella effluvii</name>
    <dbReference type="NCBI Taxonomy" id="1096246"/>
    <lineage>
        <taxon>Bacteria</taxon>
        <taxon>Bacillati</taxon>
        <taxon>Bacillota</taxon>
        <taxon>Clostridia</taxon>
        <taxon>Lachnospirales</taxon>
        <taxon>Lachnospiraceae</taxon>
        <taxon>Hungatella</taxon>
    </lineage>
</organism>
<dbReference type="PANTHER" id="PTHR45661">
    <property type="entry name" value="SURFACE ANTIGEN"/>
    <property type="match status" value="1"/>
</dbReference>
<feature type="chain" id="PRO_5016169270" evidence="2">
    <location>
        <begin position="27"/>
        <end position="1018"/>
    </location>
</feature>
<dbReference type="InterPro" id="IPR025883">
    <property type="entry name" value="Cadherin-like_domain"/>
</dbReference>
<dbReference type="SUPFAM" id="SSF54106">
    <property type="entry name" value="LysM domain"/>
    <property type="match status" value="1"/>
</dbReference>
<gene>
    <name evidence="4" type="ORF">DFR60_10761</name>
</gene>
<dbReference type="InterPro" id="IPR018392">
    <property type="entry name" value="LysM"/>
</dbReference>
<accession>A0A2V3Y5Q3</accession>
<evidence type="ECO:0000313" key="4">
    <source>
        <dbReference type="EMBL" id="PXX52375.1"/>
    </source>
</evidence>
<proteinExistence type="predicted"/>
<protein>
    <submittedName>
        <fullName evidence="4">Uncharacterized protein YjdB</fullName>
    </submittedName>
</protein>
<sequence length="1018" mass="108545">MKCKPMIAWLLSAVMLAGILPVTSLAEEKPTYANHQEDTADCGFTEGKTCRHNIHTKKCYTKEYVCLVEEKTASKSDADIPHEHTQDCYKLDCPHERGIHTTDNKEQEDTPDFSGQNIPKATDSNAAQPLMAAPYAISGDGYSFDENNGELNISNDEGTTGWQSNPNIDSADIISVVVEDGVTKIKEKAFMDCKNLSNLDFSGCNSLKTIEHSAFMGCENLLLNELPDQITTIGGEAFKNCTKLALTSLPDNLTGMETGVFSNCKNLELSSLPDGLTRIPSFAFFQCENLSLLTIPNTVKEIGNSAFSGCINLELDSLPDQLTQINELAFSGCRKLNLTELPDQVKTIGKYAFNECSSLALEKLPSNITSIGERAFSGCTGITSLTLSNVVAPTLDKNAFDDIPNLILFVPYNATGYDGENWPKERVVYGAALSDLTINSGTLNPDFFPGRNIYGVLVDNSVERVSLTPYAHNKETITVNGIPVNSGAASGDIELVEGRAIVIIVEVKNSDADKRTYMIHVSREWADSIPVKGVELNHTALTLYTNKSPESAQLSAVVKPEDATNQTVNWSSSAPDIAKVDNNGLISAVSPGEAIITATTVDGGKTASCMVTVEEETMVPTPVTGVTLNLDELTLYTDKAPDTAELFAEIQPRDATNQTVTWNSSAPDIAKVDNNGLIRAVSPGKAIITATTVDGGKTASCMVTVEAETTAPTPVTGVTLNLDELTLYTDKVPDTAVLFAEIQPRNATNQTVTWNSSAPDIAAVDSGGRVRAISPGLAVITVTTVDGGRTASCAVTVKQEEPSGDSGNEGSNGSSGSSSSSDDSPDYYYRVLTDKATGITVAGNQINSNAVLTVKPDTFHQAGHPGCDILRGAQAAGRVLSFCDISLSHGFLGNVTVTIPVEGRDGQALTAARCVGGNLVLLNVIVEKGMVTVTVDSLSPIALLNNIYTLDTLTAPQIPEPAALPPDTDNLRRYRVKKGDTLSALAQRYHCTVAEIVAANQIIKNPNLILPGWVLKIP</sequence>
<feature type="region of interest" description="Disordered" evidence="1">
    <location>
        <begin position="797"/>
        <end position="824"/>
    </location>
</feature>
<comment type="caution">
    <text evidence="4">The sequence shown here is derived from an EMBL/GenBank/DDBJ whole genome shotgun (WGS) entry which is preliminary data.</text>
</comment>
<dbReference type="InterPro" id="IPR003343">
    <property type="entry name" value="Big_2"/>
</dbReference>
<dbReference type="InterPro" id="IPR032675">
    <property type="entry name" value="LRR_dom_sf"/>
</dbReference>
<dbReference type="SMART" id="SM00635">
    <property type="entry name" value="BID_2"/>
    <property type="match status" value="3"/>
</dbReference>
<dbReference type="Gene3D" id="3.80.10.10">
    <property type="entry name" value="Ribonuclease Inhibitor"/>
    <property type="match status" value="2"/>
</dbReference>
<dbReference type="EMBL" id="QJKD01000007">
    <property type="protein sequence ID" value="PXX52375.1"/>
    <property type="molecule type" value="Genomic_DNA"/>
</dbReference>
<dbReference type="Gene3D" id="3.10.350.10">
    <property type="entry name" value="LysM domain"/>
    <property type="match status" value="1"/>
</dbReference>
<dbReference type="CDD" id="cd00118">
    <property type="entry name" value="LysM"/>
    <property type="match status" value="1"/>
</dbReference>
<evidence type="ECO:0000256" key="1">
    <source>
        <dbReference type="SAM" id="MobiDB-lite"/>
    </source>
</evidence>
<feature type="compositionally biased region" description="Low complexity" evidence="1">
    <location>
        <begin position="804"/>
        <end position="822"/>
    </location>
</feature>
<evidence type="ECO:0000259" key="3">
    <source>
        <dbReference type="PROSITE" id="PS51782"/>
    </source>
</evidence>
<dbReference type="Pfam" id="PF02368">
    <property type="entry name" value="Big_2"/>
    <property type="match status" value="3"/>
</dbReference>
<dbReference type="AlphaFoldDB" id="A0A2V3Y5Q3"/>
<dbReference type="PANTHER" id="PTHR45661:SF3">
    <property type="entry name" value="IG-LIKE DOMAIN-CONTAINING PROTEIN"/>
    <property type="match status" value="1"/>
</dbReference>
<name>A0A2V3Y5Q3_9FIRM</name>
<dbReference type="Gene3D" id="2.60.40.1080">
    <property type="match status" value="3"/>
</dbReference>
<evidence type="ECO:0000256" key="2">
    <source>
        <dbReference type="SAM" id="SignalP"/>
    </source>
</evidence>
<dbReference type="Pfam" id="PF01476">
    <property type="entry name" value="LysM"/>
    <property type="match status" value="1"/>
</dbReference>
<dbReference type="InterPro" id="IPR053139">
    <property type="entry name" value="Surface_bspA-like"/>
</dbReference>
<dbReference type="Pfam" id="PF13306">
    <property type="entry name" value="LRR_5"/>
    <property type="match status" value="1"/>
</dbReference>
<dbReference type="PROSITE" id="PS51782">
    <property type="entry name" value="LYSM"/>
    <property type="match status" value="1"/>
</dbReference>
<dbReference type="Proteomes" id="UP000248057">
    <property type="component" value="Unassembled WGS sequence"/>
</dbReference>
<feature type="signal peptide" evidence="2">
    <location>
        <begin position="1"/>
        <end position="26"/>
    </location>
</feature>
<dbReference type="SMART" id="SM00257">
    <property type="entry name" value="LysM"/>
    <property type="match status" value="1"/>
</dbReference>
<feature type="domain" description="LysM" evidence="3">
    <location>
        <begin position="972"/>
        <end position="1017"/>
    </location>
</feature>
<dbReference type="SUPFAM" id="SSF49373">
    <property type="entry name" value="Invasin/intimin cell-adhesion fragments"/>
    <property type="match status" value="3"/>
</dbReference>
<reference evidence="4 5" key="1">
    <citation type="submission" date="2018-05" db="EMBL/GenBank/DDBJ databases">
        <title>Genomic Encyclopedia of Type Strains, Phase IV (KMG-IV): sequencing the most valuable type-strain genomes for metagenomic binning, comparative biology and taxonomic classification.</title>
        <authorList>
            <person name="Goeker M."/>
        </authorList>
    </citation>
    <scope>NUCLEOTIDE SEQUENCE [LARGE SCALE GENOMIC DNA]</scope>
    <source>
        <strain evidence="4 5">DSM 24995</strain>
    </source>
</reference>